<dbReference type="InterPro" id="IPR050389">
    <property type="entry name" value="LysR-type_TF"/>
</dbReference>
<keyword evidence="4" id="KW-0804">Transcription</keyword>
<dbReference type="Gene3D" id="3.40.190.10">
    <property type="entry name" value="Periplasmic binding protein-like II"/>
    <property type="match status" value="2"/>
</dbReference>
<comment type="caution">
    <text evidence="6">The sequence shown here is derived from an EMBL/GenBank/DDBJ whole genome shotgun (WGS) entry which is preliminary data.</text>
</comment>
<dbReference type="PANTHER" id="PTHR30118:SF15">
    <property type="entry name" value="TRANSCRIPTIONAL REGULATORY PROTEIN"/>
    <property type="match status" value="1"/>
</dbReference>
<gene>
    <name evidence="6" type="ORF">FKG95_25545</name>
</gene>
<dbReference type="RefSeq" id="WP_142899291.1">
    <property type="nucleotide sequence ID" value="NZ_ML660063.1"/>
</dbReference>
<dbReference type="InterPro" id="IPR000847">
    <property type="entry name" value="LysR_HTH_N"/>
</dbReference>
<dbReference type="PANTHER" id="PTHR30118">
    <property type="entry name" value="HTH-TYPE TRANSCRIPTIONAL REGULATOR LEUO-RELATED"/>
    <property type="match status" value="1"/>
</dbReference>
<dbReference type="GO" id="GO:0003677">
    <property type="term" value="F:DNA binding"/>
    <property type="evidence" value="ECO:0007669"/>
    <property type="project" value="UniProtKB-KW"/>
</dbReference>
<dbReference type="Proteomes" id="UP000315252">
    <property type="component" value="Unassembled WGS sequence"/>
</dbReference>
<dbReference type="SUPFAM" id="SSF53850">
    <property type="entry name" value="Periplasmic binding protein-like II"/>
    <property type="match status" value="1"/>
</dbReference>
<dbReference type="GO" id="GO:0003700">
    <property type="term" value="F:DNA-binding transcription factor activity"/>
    <property type="evidence" value="ECO:0007669"/>
    <property type="project" value="InterPro"/>
</dbReference>
<evidence type="ECO:0000313" key="6">
    <source>
        <dbReference type="EMBL" id="TQV72444.1"/>
    </source>
</evidence>
<dbReference type="PROSITE" id="PS50931">
    <property type="entry name" value="HTH_LYSR"/>
    <property type="match status" value="1"/>
</dbReference>
<evidence type="ECO:0000313" key="7">
    <source>
        <dbReference type="Proteomes" id="UP000315252"/>
    </source>
</evidence>
<evidence type="ECO:0000256" key="2">
    <source>
        <dbReference type="ARBA" id="ARBA00023015"/>
    </source>
</evidence>
<dbReference type="InterPro" id="IPR036390">
    <property type="entry name" value="WH_DNA-bd_sf"/>
</dbReference>
<name>A0A545T5F0_9PROT</name>
<dbReference type="Pfam" id="PF03466">
    <property type="entry name" value="LysR_substrate"/>
    <property type="match status" value="1"/>
</dbReference>
<accession>A0A545T5F0</accession>
<evidence type="ECO:0000259" key="5">
    <source>
        <dbReference type="PROSITE" id="PS50931"/>
    </source>
</evidence>
<dbReference type="Gene3D" id="1.10.10.10">
    <property type="entry name" value="Winged helix-like DNA-binding domain superfamily/Winged helix DNA-binding domain"/>
    <property type="match status" value="1"/>
</dbReference>
<dbReference type="Pfam" id="PF00126">
    <property type="entry name" value="HTH_1"/>
    <property type="match status" value="1"/>
</dbReference>
<dbReference type="OrthoDB" id="9774011at2"/>
<dbReference type="AlphaFoldDB" id="A0A545T5F0"/>
<protein>
    <submittedName>
        <fullName evidence="6">LysR family transcriptional regulator</fullName>
    </submittedName>
</protein>
<evidence type="ECO:0000256" key="3">
    <source>
        <dbReference type="ARBA" id="ARBA00023125"/>
    </source>
</evidence>
<evidence type="ECO:0000256" key="1">
    <source>
        <dbReference type="ARBA" id="ARBA00009437"/>
    </source>
</evidence>
<keyword evidence="2" id="KW-0805">Transcription regulation</keyword>
<organism evidence="6 7">
    <name type="scientific">Denitrobaculum tricleocarpae</name>
    <dbReference type="NCBI Taxonomy" id="2591009"/>
    <lineage>
        <taxon>Bacteria</taxon>
        <taxon>Pseudomonadati</taxon>
        <taxon>Pseudomonadota</taxon>
        <taxon>Alphaproteobacteria</taxon>
        <taxon>Rhodospirillales</taxon>
        <taxon>Rhodospirillaceae</taxon>
        <taxon>Denitrobaculum</taxon>
    </lineage>
</organism>
<dbReference type="CDD" id="cd08417">
    <property type="entry name" value="PBP2_Nitroaromatics_like"/>
    <property type="match status" value="1"/>
</dbReference>
<dbReference type="InterPro" id="IPR037402">
    <property type="entry name" value="YidZ_PBP2"/>
</dbReference>
<keyword evidence="7" id="KW-1185">Reference proteome</keyword>
<feature type="domain" description="HTH lysR-type" evidence="5">
    <location>
        <begin position="9"/>
        <end position="66"/>
    </location>
</feature>
<dbReference type="InterPro" id="IPR005119">
    <property type="entry name" value="LysR_subst-bd"/>
</dbReference>
<reference evidence="6 7" key="1">
    <citation type="submission" date="2019-06" db="EMBL/GenBank/DDBJ databases">
        <title>Whole genome sequence for Rhodospirillaceae sp. R148.</title>
        <authorList>
            <person name="Wang G."/>
        </authorList>
    </citation>
    <scope>NUCLEOTIDE SEQUENCE [LARGE SCALE GENOMIC DNA]</scope>
    <source>
        <strain evidence="6 7">R148</strain>
    </source>
</reference>
<evidence type="ECO:0000256" key="4">
    <source>
        <dbReference type="ARBA" id="ARBA00023163"/>
    </source>
</evidence>
<sequence>MNDIHLRAIDLNLLKVFGALLESGSTVQAANDLGLTQSAVSHALSRLRHLFDHRLFVREHGGLTATPFAREIEPRIRDLLMQATQILHLGRDFDPATSTRTFALAMPDYAMLTVLPALRNRLAGSAPGIGLEIRQTDSLKVLESLDRGVVSMAVGNIPTASADIETIPLFDEALRVAAAEGHPIWNNPLTLQTYLAQDHLDVVRDPAKPGLTESALAARGAKRSIKLKIGTFLVVPQLVASSGLVATEPSRVLSPLSDTLGYRTEAPPFPSPRFTISLARHKRISGDPGYEWLADQVVALFRT</sequence>
<proteinExistence type="inferred from homology"/>
<dbReference type="SUPFAM" id="SSF46785">
    <property type="entry name" value="Winged helix' DNA-binding domain"/>
    <property type="match status" value="1"/>
</dbReference>
<keyword evidence="3" id="KW-0238">DNA-binding</keyword>
<dbReference type="EMBL" id="VHSH01000012">
    <property type="protein sequence ID" value="TQV72444.1"/>
    <property type="molecule type" value="Genomic_DNA"/>
</dbReference>
<comment type="similarity">
    <text evidence="1">Belongs to the LysR transcriptional regulatory family.</text>
</comment>
<dbReference type="InterPro" id="IPR036388">
    <property type="entry name" value="WH-like_DNA-bd_sf"/>
</dbReference>